<dbReference type="EMBL" id="OV121132">
    <property type="protein sequence ID" value="CAH0546932.1"/>
    <property type="molecule type" value="Genomic_DNA"/>
</dbReference>
<evidence type="ECO:0000313" key="2">
    <source>
        <dbReference type="Proteomes" id="UP001154078"/>
    </source>
</evidence>
<protein>
    <submittedName>
        <fullName evidence="1">Uncharacterized protein</fullName>
    </submittedName>
</protein>
<reference evidence="1" key="1">
    <citation type="submission" date="2021-12" db="EMBL/GenBank/DDBJ databases">
        <authorList>
            <person name="King R."/>
        </authorList>
    </citation>
    <scope>NUCLEOTIDE SEQUENCE</scope>
</reference>
<dbReference type="PANTHER" id="PTHR37162:SF1">
    <property type="entry name" value="BED-TYPE DOMAIN-CONTAINING PROTEIN"/>
    <property type="match status" value="1"/>
</dbReference>
<accession>A0A9P0FBK1</accession>
<sequence>MNSGSSAIDLYNCLKRVISEKNIPFTNLIGFISDSCNVMFGNHNSVYSLLKADAPNIVCIKCSCHLIHLAASKACMILPRSVEDLLRNVGSHFSRSAGRQERFKDFQEFFKTDIHRILLPSNTRWLSLKQCVDRTLEQYNPLEAYFREEVFRDPSKTTEDILNTFANKFNIVYLEFMSYTLGLLTEFNILFQSETALLYKLKPETATLLRTLCANFMKREKTSNKNVFDLNHKNPDFFCSLDQIYLGIAANESIADLKNNASENEVTLFLKNCLQFYIELVSQIKKRFVFDDDVFDIVSIVDPMNAQSFSVRTLAKVTKRFPILKECINCQELDNEWRDHAHIDFKEMGMDPTKTAEEYWKQVFEFRNRAGVAHENITLDILPGLTDQYIRELAPSRQLSVIKFD</sequence>
<evidence type="ECO:0000313" key="1">
    <source>
        <dbReference type="EMBL" id="CAH0546932.1"/>
    </source>
</evidence>
<organism evidence="1 2">
    <name type="scientific">Brassicogethes aeneus</name>
    <name type="common">Rape pollen beetle</name>
    <name type="synonym">Meligethes aeneus</name>
    <dbReference type="NCBI Taxonomy" id="1431903"/>
    <lineage>
        <taxon>Eukaryota</taxon>
        <taxon>Metazoa</taxon>
        <taxon>Ecdysozoa</taxon>
        <taxon>Arthropoda</taxon>
        <taxon>Hexapoda</taxon>
        <taxon>Insecta</taxon>
        <taxon>Pterygota</taxon>
        <taxon>Neoptera</taxon>
        <taxon>Endopterygota</taxon>
        <taxon>Coleoptera</taxon>
        <taxon>Polyphaga</taxon>
        <taxon>Cucujiformia</taxon>
        <taxon>Nitidulidae</taxon>
        <taxon>Meligethinae</taxon>
        <taxon>Brassicogethes</taxon>
    </lineage>
</organism>
<keyword evidence="2" id="KW-1185">Reference proteome</keyword>
<gene>
    <name evidence="1" type="ORF">MELIAE_LOCUS1007</name>
</gene>
<dbReference type="PANTHER" id="PTHR37162">
    <property type="entry name" value="HAT FAMILY DIMERISATION DOMAINCONTAINING PROTEIN-RELATED"/>
    <property type="match status" value="1"/>
</dbReference>
<name>A0A9P0FBK1_BRAAE</name>
<dbReference type="Proteomes" id="UP001154078">
    <property type="component" value="Chromosome 1"/>
</dbReference>
<proteinExistence type="predicted"/>
<dbReference type="OrthoDB" id="10062780at2759"/>
<dbReference type="AlphaFoldDB" id="A0A9P0FBK1"/>